<organism evidence="2 4">
    <name type="scientific">Streptococcus acidominimus</name>
    <dbReference type="NCBI Taxonomy" id="1326"/>
    <lineage>
        <taxon>Bacteria</taxon>
        <taxon>Bacillati</taxon>
        <taxon>Bacillota</taxon>
        <taxon>Bacilli</taxon>
        <taxon>Lactobacillales</taxon>
        <taxon>Streptococcaceae</taxon>
        <taxon>Streptococcus</taxon>
    </lineage>
</organism>
<dbReference type="RefSeq" id="WP_075098808.1">
    <property type="nucleotide sequence ID" value="NZ_MSJL01000010.1"/>
</dbReference>
<reference evidence="3 5" key="3">
    <citation type="submission" date="2018-06" db="EMBL/GenBank/DDBJ databases">
        <authorList>
            <consortium name="Pathogen Informatics"/>
            <person name="Doyle S."/>
        </authorList>
    </citation>
    <scope>NUCLEOTIDE SEQUENCE [LARGE SCALE GENOMIC DNA]</scope>
    <source>
        <strain evidence="3 5">NCTC12957</strain>
    </source>
</reference>
<evidence type="ECO:0000313" key="5">
    <source>
        <dbReference type="Proteomes" id="UP000255213"/>
    </source>
</evidence>
<keyword evidence="1" id="KW-1133">Transmembrane helix</keyword>
<dbReference type="AlphaFoldDB" id="A0A1Q8EEE7"/>
<gene>
    <name evidence="2" type="ORF">BU200_03280</name>
    <name evidence="3" type="ORF">NCTC12957_01983</name>
</gene>
<feature type="transmembrane region" description="Helical" evidence="1">
    <location>
        <begin position="52"/>
        <end position="72"/>
    </location>
</feature>
<evidence type="ECO:0000313" key="4">
    <source>
        <dbReference type="Proteomes" id="UP000186437"/>
    </source>
</evidence>
<evidence type="ECO:0000256" key="1">
    <source>
        <dbReference type="SAM" id="Phobius"/>
    </source>
</evidence>
<keyword evidence="1" id="KW-0472">Membrane</keyword>
<evidence type="ECO:0008006" key="6">
    <source>
        <dbReference type="Google" id="ProtNLM"/>
    </source>
</evidence>
<accession>A0A1Q8EEE7</accession>
<evidence type="ECO:0000313" key="3">
    <source>
        <dbReference type="EMBL" id="SUN08388.1"/>
    </source>
</evidence>
<reference evidence="4" key="1">
    <citation type="submission" date="2016-12" db="EMBL/GenBank/DDBJ databases">
        <authorList>
            <person name="Gulvik C.A."/>
        </authorList>
    </citation>
    <scope>NUCLEOTIDE SEQUENCE [LARGE SCALE GENOMIC DNA]</scope>
    <source>
        <strain evidence="4">ATCC 51725</strain>
    </source>
</reference>
<sequence length="120" mass="14040">MNKLGSLFLDDFIKENKPIFFQLTGRGLLLVIGAVMTLGVTFLLFFFGYPDFLVAAIALILFAPTIVFGLGIDRKLSLVERFYFWILTKRRIYQLENQDRKEYHPRDFIQEKTVRETDPV</sequence>
<dbReference type="OrthoDB" id="2223042at2"/>
<dbReference type="Proteomes" id="UP000255213">
    <property type="component" value="Unassembled WGS sequence"/>
</dbReference>
<protein>
    <recommendedName>
        <fullName evidence="6">PrgI family protein</fullName>
    </recommendedName>
</protein>
<reference evidence="2" key="2">
    <citation type="submission" date="2016-12" db="EMBL/GenBank/DDBJ databases">
        <authorList>
            <person name="Song W.-J."/>
            <person name="Kurnit D.M."/>
        </authorList>
    </citation>
    <scope>NUCLEOTIDE SEQUENCE [LARGE SCALE GENOMIC DNA]</scope>
    <source>
        <strain evidence="2">ATCC 51725</strain>
    </source>
</reference>
<keyword evidence="4" id="KW-1185">Reference proteome</keyword>
<dbReference type="Proteomes" id="UP000186437">
    <property type="component" value="Unassembled WGS sequence"/>
</dbReference>
<proteinExistence type="predicted"/>
<evidence type="ECO:0000313" key="2">
    <source>
        <dbReference type="EMBL" id="OLF50181.1"/>
    </source>
</evidence>
<feature type="transmembrane region" description="Helical" evidence="1">
    <location>
        <begin position="27"/>
        <end position="46"/>
    </location>
</feature>
<dbReference type="EMBL" id="UHEN01000001">
    <property type="protein sequence ID" value="SUN08388.1"/>
    <property type="molecule type" value="Genomic_DNA"/>
</dbReference>
<keyword evidence="1" id="KW-0812">Transmembrane</keyword>
<dbReference type="EMBL" id="MSJL01000010">
    <property type="protein sequence ID" value="OLF50181.1"/>
    <property type="molecule type" value="Genomic_DNA"/>
</dbReference>
<name>A0A1Q8EEE7_STRAI</name>